<name>A0A645IQX1_9ZZZZ</name>
<comment type="caution">
    <text evidence="2">The sequence shown here is derived from an EMBL/GenBank/DDBJ whole genome shotgun (WGS) entry which is preliminary data.</text>
</comment>
<reference evidence="2" key="1">
    <citation type="submission" date="2019-08" db="EMBL/GenBank/DDBJ databases">
        <authorList>
            <person name="Kucharzyk K."/>
            <person name="Murdoch R.W."/>
            <person name="Higgins S."/>
            <person name="Loffler F."/>
        </authorList>
    </citation>
    <scope>NUCLEOTIDE SEQUENCE</scope>
</reference>
<protein>
    <submittedName>
        <fullName evidence="2">Uncharacterized protein</fullName>
    </submittedName>
</protein>
<proteinExistence type="predicted"/>
<sequence length="173" mass="19095">MAGTEKLLIASTKVRSAAVRSDPMHLGNSTARNRDQPRTHRSASMRFGCSRPQAPETIRNVMGHRRRVRIHRVPPRVKGLNPSRLRITVPGESNSSQQLATKNGGQARLTIASTRMSDRPTGGKHKWNNATARPMPAARQVTPAARTKLFCSSVQFISSQEELAQFCRGGFQV</sequence>
<dbReference type="AlphaFoldDB" id="A0A645IQX1"/>
<dbReference type="EMBL" id="VSSQ01115210">
    <property type="protein sequence ID" value="MPN50754.1"/>
    <property type="molecule type" value="Genomic_DNA"/>
</dbReference>
<feature type="region of interest" description="Disordered" evidence="1">
    <location>
        <begin position="116"/>
        <end position="137"/>
    </location>
</feature>
<evidence type="ECO:0000313" key="2">
    <source>
        <dbReference type="EMBL" id="MPN50754.1"/>
    </source>
</evidence>
<evidence type="ECO:0000256" key="1">
    <source>
        <dbReference type="SAM" id="MobiDB-lite"/>
    </source>
</evidence>
<organism evidence="2">
    <name type="scientific">bioreactor metagenome</name>
    <dbReference type="NCBI Taxonomy" id="1076179"/>
    <lineage>
        <taxon>unclassified sequences</taxon>
        <taxon>metagenomes</taxon>
        <taxon>ecological metagenomes</taxon>
    </lineage>
</organism>
<feature type="region of interest" description="Disordered" evidence="1">
    <location>
        <begin position="17"/>
        <end position="51"/>
    </location>
</feature>
<gene>
    <name evidence="2" type="ORF">SDC9_198387</name>
</gene>
<accession>A0A645IQX1</accession>